<accession>A0A084A9R5</accession>
<dbReference type="Gene3D" id="3.40.50.1580">
    <property type="entry name" value="Nucleoside phosphorylase domain"/>
    <property type="match status" value="1"/>
</dbReference>
<dbReference type="SUPFAM" id="SSF53167">
    <property type="entry name" value="Purine and uridine phosphorylases"/>
    <property type="match status" value="1"/>
</dbReference>
<dbReference type="GO" id="GO:0004850">
    <property type="term" value="F:uridine phosphorylase activity"/>
    <property type="evidence" value="ECO:0007669"/>
    <property type="project" value="UniProtKB-EC"/>
</dbReference>
<evidence type="ECO:0000256" key="1">
    <source>
        <dbReference type="ARBA" id="ARBA00011888"/>
    </source>
</evidence>
<gene>
    <name evidence="5" type="ORF">U725_01820</name>
</gene>
<dbReference type="InterPro" id="IPR035994">
    <property type="entry name" value="Nucleoside_phosphorylase_sf"/>
</dbReference>
<feature type="domain" description="Nucleoside phosphorylase" evidence="4">
    <location>
        <begin position="19"/>
        <end position="197"/>
    </location>
</feature>
<dbReference type="CDD" id="cd17767">
    <property type="entry name" value="UP_EcUdp-like"/>
    <property type="match status" value="1"/>
</dbReference>
<evidence type="ECO:0000256" key="2">
    <source>
        <dbReference type="ARBA" id="ARBA00021980"/>
    </source>
</evidence>
<comment type="catalytic activity">
    <reaction evidence="3">
        <text>uridine + phosphate = alpha-D-ribose 1-phosphate + uracil</text>
        <dbReference type="Rhea" id="RHEA:24388"/>
        <dbReference type="ChEBI" id="CHEBI:16704"/>
        <dbReference type="ChEBI" id="CHEBI:17568"/>
        <dbReference type="ChEBI" id="CHEBI:43474"/>
        <dbReference type="ChEBI" id="CHEBI:57720"/>
        <dbReference type="EC" id="2.4.2.3"/>
    </reaction>
</comment>
<reference evidence="5 6" key="1">
    <citation type="submission" date="2014-06" db="EMBL/GenBank/DDBJ databases">
        <title>Draft genome sequence of the putrescine producing strain Lactococcus lactis subsp cremoris GE214.</title>
        <authorList>
            <person name="Ladero V."/>
            <person name="Linares D.M."/>
            <person name="del Rio B."/>
            <person name="Mayo B."/>
            <person name="Martin M.C."/>
            <person name="Fernandez M."/>
            <person name="Alvarez M.A."/>
        </authorList>
    </citation>
    <scope>NUCLEOTIDE SEQUENCE [LARGE SCALE GENOMIC DNA]</scope>
    <source>
        <strain evidence="5 6">GE214</strain>
    </source>
</reference>
<dbReference type="GO" id="GO:0005829">
    <property type="term" value="C:cytosol"/>
    <property type="evidence" value="ECO:0007669"/>
    <property type="project" value="TreeGrafter"/>
</dbReference>
<dbReference type="PANTHER" id="PTHR43691">
    <property type="entry name" value="URIDINE PHOSPHORYLASE"/>
    <property type="match status" value="1"/>
</dbReference>
<evidence type="ECO:0000313" key="6">
    <source>
        <dbReference type="Proteomes" id="UP000028401"/>
    </source>
</evidence>
<proteinExistence type="predicted"/>
<dbReference type="PANTHER" id="PTHR43691:SF11">
    <property type="entry name" value="FI09636P-RELATED"/>
    <property type="match status" value="1"/>
</dbReference>
<evidence type="ECO:0000313" key="5">
    <source>
        <dbReference type="EMBL" id="KEY62044.1"/>
    </source>
</evidence>
<dbReference type="PATRIC" id="fig|1415168.3.peg.1889"/>
<comment type="caution">
    <text evidence="5">The sequence shown here is derived from an EMBL/GenBank/DDBJ whole genome shotgun (WGS) entry which is preliminary data.</text>
</comment>
<name>A0A084A9R5_LACLC</name>
<dbReference type="GO" id="GO:0009116">
    <property type="term" value="P:nucleoside metabolic process"/>
    <property type="evidence" value="ECO:0007669"/>
    <property type="project" value="InterPro"/>
</dbReference>
<dbReference type="EMBL" id="AZSI01000083">
    <property type="protein sequence ID" value="KEY62044.1"/>
    <property type="molecule type" value="Genomic_DNA"/>
</dbReference>
<evidence type="ECO:0000259" key="4">
    <source>
        <dbReference type="Pfam" id="PF01048"/>
    </source>
</evidence>
<protein>
    <recommendedName>
        <fullName evidence="2">Uridine phosphorylase</fullName>
        <ecNumber evidence="1">2.4.2.3</ecNumber>
    </recommendedName>
</protein>
<dbReference type="Proteomes" id="UP000028401">
    <property type="component" value="Unassembled WGS sequence"/>
</dbReference>
<organism evidence="5 6">
    <name type="scientific">Lactococcus cremoris subsp. cremoris GE214</name>
    <dbReference type="NCBI Taxonomy" id="1415168"/>
    <lineage>
        <taxon>Bacteria</taxon>
        <taxon>Bacillati</taxon>
        <taxon>Bacillota</taxon>
        <taxon>Bacilli</taxon>
        <taxon>Lactobacillales</taxon>
        <taxon>Streptococcaceae</taxon>
        <taxon>Lactococcus</taxon>
        <taxon>Lactococcus cremoris subsp. cremoris</taxon>
    </lineage>
</organism>
<dbReference type="RefSeq" id="WP_042748538.1">
    <property type="nucleotide sequence ID" value="NZ_AZSI01000083.1"/>
</dbReference>
<dbReference type="InterPro" id="IPR000845">
    <property type="entry name" value="Nucleoside_phosphorylase_d"/>
</dbReference>
<dbReference type="Pfam" id="PF01048">
    <property type="entry name" value="PNP_UDP_1"/>
    <property type="match status" value="1"/>
</dbReference>
<dbReference type="EC" id="2.4.2.3" evidence="1"/>
<dbReference type="AlphaFoldDB" id="A0A084A9R5"/>
<sequence>MEELQAHIQLKKTDAVEDAIIVGDPARVDQVAKFLTEFRELKYNREFRSLRGTYKNKEVLVLSTGVGAPSAAIAIEKLHNIGAKRIIRVGSAGALQLGIGLGNPIIGEGAVRDDGLTKMYVPEQYPAVPSSTLLAKAKEIAPEAIYGIIRSHDGFYMDNNEQTQEYWSNFGLIGEDMESGALFTVGRLRGIETLSILNNVVAYKEDLQAGVNDLVSGDDKVIEGEKRTIEIALEVLNK</sequence>
<evidence type="ECO:0000256" key="3">
    <source>
        <dbReference type="ARBA" id="ARBA00048447"/>
    </source>
</evidence>